<dbReference type="Proteomes" id="UP000229641">
    <property type="component" value="Unassembled WGS sequence"/>
</dbReference>
<comment type="caution">
    <text evidence="11">The sequence shown here is derived from an EMBL/GenBank/DDBJ whole genome shotgun (WGS) entry which is preliminary data.</text>
</comment>
<organism evidence="11 12">
    <name type="scientific">Candidatus Ghiorseimicrobium undicola</name>
    <dbReference type="NCBI Taxonomy" id="1974746"/>
    <lineage>
        <taxon>Bacteria</taxon>
        <taxon>Pseudomonadati</taxon>
        <taxon>Candidatus Omnitrophota</taxon>
        <taxon>Candidatus Ghiorseimicrobium</taxon>
    </lineage>
</organism>
<evidence type="ECO:0000256" key="9">
    <source>
        <dbReference type="SAM" id="Phobius"/>
    </source>
</evidence>
<keyword evidence="4 9" id="KW-0812">Transmembrane</keyword>
<dbReference type="GO" id="GO:0005886">
    <property type="term" value="C:plasma membrane"/>
    <property type="evidence" value="ECO:0007669"/>
    <property type="project" value="UniProtKB-SubCell"/>
</dbReference>
<keyword evidence="7 9" id="KW-0472">Membrane</keyword>
<dbReference type="PANTHER" id="PTHR30625:SF15">
    <property type="entry name" value="BIOPOLYMER TRANSPORT PROTEIN EXBB"/>
    <property type="match status" value="1"/>
</dbReference>
<evidence type="ECO:0000256" key="1">
    <source>
        <dbReference type="ARBA" id="ARBA00004651"/>
    </source>
</evidence>
<evidence type="ECO:0000256" key="6">
    <source>
        <dbReference type="ARBA" id="ARBA00022989"/>
    </source>
</evidence>
<dbReference type="InterPro" id="IPR050790">
    <property type="entry name" value="ExbB/TolQ_transport"/>
</dbReference>
<keyword evidence="5 8" id="KW-0653">Protein transport</keyword>
<feature type="transmembrane region" description="Helical" evidence="9">
    <location>
        <begin position="116"/>
        <end position="140"/>
    </location>
</feature>
<keyword evidence="3" id="KW-1003">Cell membrane</keyword>
<evidence type="ECO:0000256" key="3">
    <source>
        <dbReference type="ARBA" id="ARBA00022475"/>
    </source>
</evidence>
<evidence type="ECO:0000256" key="7">
    <source>
        <dbReference type="ARBA" id="ARBA00023136"/>
    </source>
</evidence>
<sequence length="209" mass="23291">MEFWKMSPWQVFCAGGPLMWPIFICSIMSLAIILERFFVLSHSKINAQSLLNKIIEYVKHNRIKEALEECEKKSSPVSRILKAGIIKYDRTKDQMKESIEDASLYEIPILEKRMTALATIAHISPLLGLLGTVTGMVGAFQAIHKVGISGPVSPADLAAGIWEALLTTVFGLMVAIPTYVFYNILVSKINSIVLDMERTATELVNFLSE</sequence>
<evidence type="ECO:0000259" key="10">
    <source>
        <dbReference type="Pfam" id="PF01618"/>
    </source>
</evidence>
<protein>
    <submittedName>
        <fullName evidence="11">Biopolymer transporter</fullName>
    </submittedName>
</protein>
<reference evidence="11 12" key="1">
    <citation type="submission" date="2017-09" db="EMBL/GenBank/DDBJ databases">
        <title>Depth-based differentiation of microbial function through sediment-hosted aquifers and enrichment of novel symbionts in the deep terrestrial subsurface.</title>
        <authorList>
            <person name="Probst A.J."/>
            <person name="Ladd B."/>
            <person name="Jarett J.K."/>
            <person name="Geller-Mcgrath D.E."/>
            <person name="Sieber C.M."/>
            <person name="Emerson J.B."/>
            <person name="Anantharaman K."/>
            <person name="Thomas B.C."/>
            <person name="Malmstrom R."/>
            <person name="Stieglmeier M."/>
            <person name="Klingl A."/>
            <person name="Woyke T."/>
            <person name="Ryan C.M."/>
            <person name="Banfield J.F."/>
        </authorList>
    </citation>
    <scope>NUCLEOTIDE SEQUENCE [LARGE SCALE GENOMIC DNA]</scope>
    <source>
        <strain evidence="11">CG11_big_fil_rev_8_21_14_0_20_42_13</strain>
    </source>
</reference>
<keyword evidence="6 9" id="KW-1133">Transmembrane helix</keyword>
<evidence type="ECO:0000256" key="2">
    <source>
        <dbReference type="ARBA" id="ARBA00022448"/>
    </source>
</evidence>
<gene>
    <name evidence="11" type="ORF">COV72_07015</name>
</gene>
<evidence type="ECO:0000256" key="5">
    <source>
        <dbReference type="ARBA" id="ARBA00022927"/>
    </source>
</evidence>
<keyword evidence="2 8" id="KW-0813">Transport</keyword>
<dbReference type="PANTHER" id="PTHR30625">
    <property type="entry name" value="PROTEIN TOLQ"/>
    <property type="match status" value="1"/>
</dbReference>
<dbReference type="GO" id="GO:0017038">
    <property type="term" value="P:protein import"/>
    <property type="evidence" value="ECO:0007669"/>
    <property type="project" value="TreeGrafter"/>
</dbReference>
<comment type="similarity">
    <text evidence="8">Belongs to the exbB/tolQ family.</text>
</comment>
<comment type="subcellular location">
    <subcellularLocation>
        <location evidence="1">Cell membrane</location>
        <topology evidence="1">Multi-pass membrane protein</topology>
    </subcellularLocation>
    <subcellularLocation>
        <location evidence="8">Membrane</location>
        <topology evidence="8">Multi-pass membrane protein</topology>
    </subcellularLocation>
</comment>
<feature type="transmembrane region" description="Helical" evidence="9">
    <location>
        <begin position="160"/>
        <end position="182"/>
    </location>
</feature>
<dbReference type="InterPro" id="IPR002898">
    <property type="entry name" value="MotA_ExbB_proton_chnl"/>
</dbReference>
<dbReference type="Pfam" id="PF01618">
    <property type="entry name" value="MotA_ExbB"/>
    <property type="match status" value="1"/>
</dbReference>
<dbReference type="AlphaFoldDB" id="A0A2H0LWB2"/>
<evidence type="ECO:0000313" key="11">
    <source>
        <dbReference type="EMBL" id="PIQ88671.1"/>
    </source>
</evidence>
<evidence type="ECO:0000313" key="12">
    <source>
        <dbReference type="Proteomes" id="UP000229641"/>
    </source>
</evidence>
<name>A0A2H0LWB2_9BACT</name>
<feature type="domain" description="MotA/TolQ/ExbB proton channel" evidence="10">
    <location>
        <begin position="74"/>
        <end position="197"/>
    </location>
</feature>
<dbReference type="EMBL" id="PCWA01000092">
    <property type="protein sequence ID" value="PIQ88671.1"/>
    <property type="molecule type" value="Genomic_DNA"/>
</dbReference>
<feature type="transmembrane region" description="Helical" evidence="9">
    <location>
        <begin position="20"/>
        <end position="39"/>
    </location>
</feature>
<proteinExistence type="inferred from homology"/>
<accession>A0A2H0LWB2</accession>
<evidence type="ECO:0000256" key="4">
    <source>
        <dbReference type="ARBA" id="ARBA00022692"/>
    </source>
</evidence>
<evidence type="ECO:0000256" key="8">
    <source>
        <dbReference type="RuleBase" id="RU004057"/>
    </source>
</evidence>